<dbReference type="InterPro" id="IPR036259">
    <property type="entry name" value="MFS_trans_sf"/>
</dbReference>
<dbReference type="SUPFAM" id="SSF103473">
    <property type="entry name" value="MFS general substrate transporter"/>
    <property type="match status" value="1"/>
</dbReference>
<keyword evidence="4" id="KW-1003">Cell membrane</keyword>
<dbReference type="InterPro" id="IPR020846">
    <property type="entry name" value="MFS_dom"/>
</dbReference>
<keyword evidence="5 8" id="KW-0812">Transmembrane</keyword>
<feature type="transmembrane region" description="Helical" evidence="8">
    <location>
        <begin position="240"/>
        <end position="260"/>
    </location>
</feature>
<organism evidence="10 11">
    <name type="scientific">Cryobacterium suzukii</name>
    <dbReference type="NCBI Taxonomy" id="1259198"/>
    <lineage>
        <taxon>Bacteria</taxon>
        <taxon>Bacillati</taxon>
        <taxon>Actinomycetota</taxon>
        <taxon>Actinomycetes</taxon>
        <taxon>Micrococcales</taxon>
        <taxon>Microbacteriaceae</taxon>
        <taxon>Cryobacterium</taxon>
    </lineage>
</organism>
<feature type="transmembrane region" description="Helical" evidence="8">
    <location>
        <begin position="183"/>
        <end position="209"/>
    </location>
</feature>
<dbReference type="RefSeq" id="WP_134514147.1">
    <property type="nucleotide sequence ID" value="NZ_SOHJ01000007.1"/>
</dbReference>
<keyword evidence="6 8" id="KW-1133">Transmembrane helix</keyword>
<sequence>MAFAHPGRAEASAGWNGHSHGSSDYRKLLAGLFFAGIATFAQLYSPQAVLAQIADDVGVSAADAALVISASTLGLAVGVIPWSLVADRLGRVRAMSIAVIAATVFGLLVPFAPTFSLLLTGRFVEGLMLGGVPAIAIAYLSEEIEPRHAARAAGTYVAGTTIGGLLGRIVAGPVTELINWRVAVFSVGVLCAVSAVLFITLIPVPRGFVPRRFVPRRVRARGTDLSLVVLLRTNLRSTRLLALYAQGFLLMGGFVALYNYLGFRLANDPFNLPQALISLVFVAYLAGTWSSVQAGILAARFGRWSVLLSALVCMTTGVLLTLSPLLVIVLLGVLVATAGFFAAHAVASGWTGAEATVGRAQASSLYNLSYYAGSSLFGWLGGLFFVRWGWGGTVGMVAGLMAVAAAVTLALLRPANRCTGDSSSQVTCLASDHD</sequence>
<dbReference type="InterPro" id="IPR011701">
    <property type="entry name" value="MFS"/>
</dbReference>
<comment type="similarity">
    <text evidence="2">Belongs to the major facilitator superfamily.</text>
</comment>
<evidence type="ECO:0000256" key="5">
    <source>
        <dbReference type="ARBA" id="ARBA00022692"/>
    </source>
</evidence>
<evidence type="ECO:0000313" key="10">
    <source>
        <dbReference type="EMBL" id="TFD60998.1"/>
    </source>
</evidence>
<feature type="transmembrane region" description="Helical" evidence="8">
    <location>
        <begin position="394"/>
        <end position="412"/>
    </location>
</feature>
<dbReference type="PANTHER" id="PTHR43271">
    <property type="entry name" value="BLL2771 PROTEIN"/>
    <property type="match status" value="1"/>
</dbReference>
<feature type="transmembrane region" description="Helical" evidence="8">
    <location>
        <begin position="328"/>
        <end position="347"/>
    </location>
</feature>
<feature type="transmembrane region" description="Helical" evidence="8">
    <location>
        <begin position="64"/>
        <end position="85"/>
    </location>
</feature>
<feature type="transmembrane region" description="Helical" evidence="8">
    <location>
        <begin position="28"/>
        <end position="44"/>
    </location>
</feature>
<evidence type="ECO:0000256" key="4">
    <source>
        <dbReference type="ARBA" id="ARBA00022475"/>
    </source>
</evidence>
<feature type="transmembrane region" description="Helical" evidence="8">
    <location>
        <begin position="97"/>
        <end position="117"/>
    </location>
</feature>
<evidence type="ECO:0000256" key="7">
    <source>
        <dbReference type="ARBA" id="ARBA00023136"/>
    </source>
</evidence>
<comment type="caution">
    <text evidence="10">The sequence shown here is derived from an EMBL/GenBank/DDBJ whole genome shotgun (WGS) entry which is preliminary data.</text>
</comment>
<dbReference type="OrthoDB" id="63984at2"/>
<protein>
    <submittedName>
        <fullName evidence="10">MFS transporter</fullName>
    </submittedName>
</protein>
<proteinExistence type="inferred from homology"/>
<keyword evidence="11" id="KW-1185">Reference proteome</keyword>
<evidence type="ECO:0000256" key="6">
    <source>
        <dbReference type="ARBA" id="ARBA00022989"/>
    </source>
</evidence>
<feature type="transmembrane region" description="Helical" evidence="8">
    <location>
        <begin position="123"/>
        <end position="141"/>
    </location>
</feature>
<dbReference type="Gene3D" id="1.20.1250.20">
    <property type="entry name" value="MFS general substrate transporter like domains"/>
    <property type="match status" value="1"/>
</dbReference>
<gene>
    <name evidence="10" type="ORF">E3T39_07810</name>
</gene>
<accession>A0A4R9AFR2</accession>
<evidence type="ECO:0000313" key="11">
    <source>
        <dbReference type="Proteomes" id="UP000298170"/>
    </source>
</evidence>
<dbReference type="Proteomes" id="UP000298170">
    <property type="component" value="Unassembled WGS sequence"/>
</dbReference>
<feature type="transmembrane region" description="Helical" evidence="8">
    <location>
        <begin position="153"/>
        <end position="171"/>
    </location>
</feature>
<dbReference type="EMBL" id="SOHJ01000007">
    <property type="protein sequence ID" value="TFD60998.1"/>
    <property type="molecule type" value="Genomic_DNA"/>
</dbReference>
<feature type="transmembrane region" description="Helical" evidence="8">
    <location>
        <begin position="368"/>
        <end position="388"/>
    </location>
</feature>
<comment type="subcellular location">
    <subcellularLocation>
        <location evidence="1">Cell membrane</location>
        <topology evidence="1">Multi-pass membrane protein</topology>
    </subcellularLocation>
</comment>
<dbReference type="GO" id="GO:0005886">
    <property type="term" value="C:plasma membrane"/>
    <property type="evidence" value="ECO:0007669"/>
    <property type="project" value="UniProtKB-SubCell"/>
</dbReference>
<keyword evidence="3" id="KW-0813">Transport</keyword>
<keyword evidence="7 8" id="KW-0472">Membrane</keyword>
<dbReference type="CDD" id="cd17324">
    <property type="entry name" value="MFS_NepI_like"/>
    <property type="match status" value="1"/>
</dbReference>
<feature type="transmembrane region" description="Helical" evidence="8">
    <location>
        <begin position="304"/>
        <end position="322"/>
    </location>
</feature>
<evidence type="ECO:0000259" key="9">
    <source>
        <dbReference type="PROSITE" id="PS50850"/>
    </source>
</evidence>
<dbReference type="PANTHER" id="PTHR43271:SF1">
    <property type="entry name" value="INNER MEMBRANE TRANSPORT PROTEIN YNFM"/>
    <property type="match status" value="1"/>
</dbReference>
<evidence type="ECO:0000256" key="3">
    <source>
        <dbReference type="ARBA" id="ARBA00022448"/>
    </source>
</evidence>
<dbReference type="PROSITE" id="PS50850">
    <property type="entry name" value="MFS"/>
    <property type="match status" value="1"/>
</dbReference>
<dbReference type="GO" id="GO:0022857">
    <property type="term" value="F:transmembrane transporter activity"/>
    <property type="evidence" value="ECO:0007669"/>
    <property type="project" value="InterPro"/>
</dbReference>
<reference evidence="10 11" key="1">
    <citation type="submission" date="2019-03" db="EMBL/GenBank/DDBJ databases">
        <title>Genomics of glacier-inhabiting Cryobacterium strains.</title>
        <authorList>
            <person name="Liu Q."/>
            <person name="Xin Y.-H."/>
        </authorList>
    </citation>
    <scope>NUCLEOTIDE SEQUENCE [LARGE SCALE GENOMIC DNA]</scope>
    <source>
        <strain evidence="10 11">Sr39</strain>
    </source>
</reference>
<feature type="transmembrane region" description="Helical" evidence="8">
    <location>
        <begin position="272"/>
        <end position="292"/>
    </location>
</feature>
<evidence type="ECO:0000256" key="8">
    <source>
        <dbReference type="SAM" id="Phobius"/>
    </source>
</evidence>
<name>A0A4R9AFR2_9MICO</name>
<evidence type="ECO:0000256" key="2">
    <source>
        <dbReference type="ARBA" id="ARBA00008335"/>
    </source>
</evidence>
<dbReference type="AlphaFoldDB" id="A0A4R9AFR2"/>
<dbReference type="Pfam" id="PF07690">
    <property type="entry name" value="MFS_1"/>
    <property type="match status" value="1"/>
</dbReference>
<feature type="domain" description="Major facilitator superfamily (MFS) profile" evidence="9">
    <location>
        <begin position="24"/>
        <end position="417"/>
    </location>
</feature>
<evidence type="ECO:0000256" key="1">
    <source>
        <dbReference type="ARBA" id="ARBA00004651"/>
    </source>
</evidence>